<reference evidence="2" key="1">
    <citation type="journal article" date="2020" name="Fungal Divers.">
        <title>Resolving the Mortierellaceae phylogeny through synthesis of multi-gene phylogenetics and phylogenomics.</title>
        <authorList>
            <person name="Vandepol N."/>
            <person name="Liber J."/>
            <person name="Desiro A."/>
            <person name="Na H."/>
            <person name="Kennedy M."/>
            <person name="Barry K."/>
            <person name="Grigoriev I.V."/>
            <person name="Miller A.N."/>
            <person name="O'Donnell K."/>
            <person name="Stajich J.E."/>
            <person name="Bonito G."/>
        </authorList>
    </citation>
    <scope>NUCLEOTIDE SEQUENCE</scope>
    <source>
        <strain evidence="2">NRRL 6426</strain>
    </source>
</reference>
<accession>A0A9P5RUM7</accession>
<protein>
    <submittedName>
        <fullName evidence="2">Uncharacterized protein</fullName>
    </submittedName>
</protein>
<evidence type="ECO:0000313" key="2">
    <source>
        <dbReference type="EMBL" id="KAF9148231.1"/>
    </source>
</evidence>
<proteinExistence type="predicted"/>
<dbReference type="Proteomes" id="UP000748756">
    <property type="component" value="Unassembled WGS sequence"/>
</dbReference>
<gene>
    <name evidence="2" type="ORF">BG015_010052</name>
</gene>
<dbReference type="OrthoDB" id="771136at2759"/>
<evidence type="ECO:0000313" key="3">
    <source>
        <dbReference type="Proteomes" id="UP000748756"/>
    </source>
</evidence>
<feature type="compositionally biased region" description="Basic and acidic residues" evidence="1">
    <location>
        <begin position="1"/>
        <end position="12"/>
    </location>
</feature>
<name>A0A9P5RUM7_9FUNG</name>
<sequence>MSYDLGKVDLRFDLGPQADRPTPTPETIVNSNDDTASPSGTSSFDNIVASVSAPAAASFTKGNITTTGEWTSTNKFKVRGQDLVRERVPVIGGVFNLCFS</sequence>
<comment type="caution">
    <text evidence="2">The sequence shown here is derived from an EMBL/GenBank/DDBJ whole genome shotgun (WGS) entry which is preliminary data.</text>
</comment>
<feature type="compositionally biased region" description="Polar residues" evidence="1">
    <location>
        <begin position="25"/>
        <end position="44"/>
    </location>
</feature>
<dbReference type="EMBL" id="JAAAUQ010000691">
    <property type="protein sequence ID" value="KAF9148231.1"/>
    <property type="molecule type" value="Genomic_DNA"/>
</dbReference>
<keyword evidence="3" id="KW-1185">Reference proteome</keyword>
<evidence type="ECO:0000256" key="1">
    <source>
        <dbReference type="SAM" id="MobiDB-lite"/>
    </source>
</evidence>
<organism evidence="2 3">
    <name type="scientific">Linnemannia schmuckeri</name>
    <dbReference type="NCBI Taxonomy" id="64567"/>
    <lineage>
        <taxon>Eukaryota</taxon>
        <taxon>Fungi</taxon>
        <taxon>Fungi incertae sedis</taxon>
        <taxon>Mucoromycota</taxon>
        <taxon>Mortierellomycotina</taxon>
        <taxon>Mortierellomycetes</taxon>
        <taxon>Mortierellales</taxon>
        <taxon>Mortierellaceae</taxon>
        <taxon>Linnemannia</taxon>
    </lineage>
</organism>
<dbReference type="AlphaFoldDB" id="A0A9P5RUM7"/>
<feature type="region of interest" description="Disordered" evidence="1">
    <location>
        <begin position="1"/>
        <end position="44"/>
    </location>
</feature>